<gene>
    <name evidence="2" type="ORF">GTP44_12150</name>
</gene>
<organism evidence="2 3">
    <name type="scientific">Duganella lactea</name>
    <dbReference type="NCBI Taxonomy" id="2692173"/>
    <lineage>
        <taxon>Bacteria</taxon>
        <taxon>Pseudomonadati</taxon>
        <taxon>Pseudomonadota</taxon>
        <taxon>Betaproteobacteria</taxon>
        <taxon>Burkholderiales</taxon>
        <taxon>Oxalobacteraceae</taxon>
        <taxon>Telluria group</taxon>
        <taxon>Duganella</taxon>
    </lineage>
</organism>
<sequence length="206" mass="21343">MTPRAKSARSDVSDPSDPSAGWEAIAAEFLAARSDIGAGVARQWAGTLRPGGEVVDIGCGSGAPIALALVAQGLTVFGIDASPTLLSAFRRRFPGAPAACEAAQDSTFFGRQFDGAVAVGLMFLLAPEDQRKLIAGVGQALRPGGRFLFSAPRTPCEWQDLQTGRGSVSLGEAAYQRLLAAAGMRLSGSYVDEGGNDYFDASNCGR</sequence>
<keyword evidence="2" id="KW-0489">Methyltransferase</keyword>
<dbReference type="InterPro" id="IPR041698">
    <property type="entry name" value="Methyltransf_25"/>
</dbReference>
<dbReference type="PANTHER" id="PTHR43464:SF82">
    <property type="entry name" value="METHYLTRANSFERASE DOMAIN-CONTAINING PROTEIN"/>
    <property type="match status" value="1"/>
</dbReference>
<feature type="domain" description="Methyltransferase" evidence="1">
    <location>
        <begin position="54"/>
        <end position="145"/>
    </location>
</feature>
<dbReference type="Gene3D" id="3.40.50.150">
    <property type="entry name" value="Vaccinia Virus protein VP39"/>
    <property type="match status" value="1"/>
</dbReference>
<dbReference type="EMBL" id="WWCP01000012">
    <property type="protein sequence ID" value="MYM82706.1"/>
    <property type="molecule type" value="Genomic_DNA"/>
</dbReference>
<dbReference type="CDD" id="cd02440">
    <property type="entry name" value="AdoMet_MTases"/>
    <property type="match status" value="1"/>
</dbReference>
<dbReference type="RefSeq" id="WP_161019632.1">
    <property type="nucleotide sequence ID" value="NZ_WWCP01000012.1"/>
</dbReference>
<dbReference type="SUPFAM" id="SSF53335">
    <property type="entry name" value="S-adenosyl-L-methionine-dependent methyltransferases"/>
    <property type="match status" value="1"/>
</dbReference>
<comment type="caution">
    <text evidence="2">The sequence shown here is derived from an EMBL/GenBank/DDBJ whole genome shotgun (WGS) entry which is preliminary data.</text>
</comment>
<dbReference type="GO" id="GO:0032259">
    <property type="term" value="P:methylation"/>
    <property type="evidence" value="ECO:0007669"/>
    <property type="project" value="UniProtKB-KW"/>
</dbReference>
<dbReference type="Proteomes" id="UP000474565">
    <property type="component" value="Unassembled WGS sequence"/>
</dbReference>
<proteinExistence type="predicted"/>
<reference evidence="2 3" key="1">
    <citation type="submission" date="2019-12" db="EMBL/GenBank/DDBJ databases">
        <title>Novel species isolated from a subtropical stream in China.</title>
        <authorList>
            <person name="Lu H."/>
        </authorList>
    </citation>
    <scope>NUCLEOTIDE SEQUENCE [LARGE SCALE GENOMIC DNA]</scope>
    <source>
        <strain evidence="2 3">FT50W</strain>
    </source>
</reference>
<dbReference type="PANTHER" id="PTHR43464">
    <property type="entry name" value="METHYLTRANSFERASE"/>
    <property type="match status" value="1"/>
</dbReference>
<dbReference type="GO" id="GO:0008168">
    <property type="term" value="F:methyltransferase activity"/>
    <property type="evidence" value="ECO:0007669"/>
    <property type="project" value="UniProtKB-KW"/>
</dbReference>
<dbReference type="AlphaFoldDB" id="A0A6L8MLL4"/>
<accession>A0A6L8MLL4</accession>
<name>A0A6L8MLL4_9BURK</name>
<dbReference type="InterPro" id="IPR029063">
    <property type="entry name" value="SAM-dependent_MTases_sf"/>
</dbReference>
<protein>
    <submittedName>
        <fullName evidence="2">Methyltransferase domain-containing protein</fullName>
    </submittedName>
</protein>
<evidence type="ECO:0000259" key="1">
    <source>
        <dbReference type="Pfam" id="PF13649"/>
    </source>
</evidence>
<keyword evidence="2" id="KW-0808">Transferase</keyword>
<evidence type="ECO:0000313" key="3">
    <source>
        <dbReference type="Proteomes" id="UP000474565"/>
    </source>
</evidence>
<evidence type="ECO:0000313" key="2">
    <source>
        <dbReference type="EMBL" id="MYM82706.1"/>
    </source>
</evidence>
<dbReference type="Pfam" id="PF13649">
    <property type="entry name" value="Methyltransf_25"/>
    <property type="match status" value="1"/>
</dbReference>